<keyword evidence="1" id="KW-0902">Two-component regulatory system</keyword>
<evidence type="ECO:0000313" key="5">
    <source>
        <dbReference type="Proteomes" id="UP001218788"/>
    </source>
</evidence>
<sequence length="187" mass="20823">MQENLMIVDFEFGLRQLNGNKSLLYRLLRKFAAEYRDVDVRLQDLVGARNISGAEDLVHTLKGVSGNLGCNAVYQDSRLVNEQLKHGEADAAAMQSLFDNLNKTLAVIDDLPDEHTASAPETKPDAHHEAHQAFCQALEHHEYINDEKLANWLAKLSLTPAQQEQLTAAVTSLEYDQALTILATVKN</sequence>
<dbReference type="PROSITE" id="PS50894">
    <property type="entry name" value="HPT"/>
    <property type="match status" value="1"/>
</dbReference>
<reference evidence="4 5" key="1">
    <citation type="submission" date="2022-10" db="EMBL/GenBank/DDBJ databases">
        <title>Alteromonas sp. chi3 Genome sequencing.</title>
        <authorList>
            <person name="Park S."/>
        </authorList>
    </citation>
    <scope>NUCLEOTIDE SEQUENCE [LARGE SCALE GENOMIC DNA]</scope>
    <source>
        <strain evidence="5">chi3</strain>
    </source>
</reference>
<evidence type="ECO:0000259" key="3">
    <source>
        <dbReference type="PROSITE" id="PS50894"/>
    </source>
</evidence>
<keyword evidence="2" id="KW-0597">Phosphoprotein</keyword>
<evidence type="ECO:0000313" key="4">
    <source>
        <dbReference type="EMBL" id="MDC8831644.1"/>
    </source>
</evidence>
<dbReference type="InterPro" id="IPR008207">
    <property type="entry name" value="Sig_transdc_His_kin_Hpt_dom"/>
</dbReference>
<gene>
    <name evidence="4" type="ORF">OIK42_12830</name>
</gene>
<dbReference type="Proteomes" id="UP001218788">
    <property type="component" value="Unassembled WGS sequence"/>
</dbReference>
<evidence type="ECO:0000256" key="2">
    <source>
        <dbReference type="PROSITE-ProRule" id="PRU00110"/>
    </source>
</evidence>
<dbReference type="InterPro" id="IPR036641">
    <property type="entry name" value="HPT_dom_sf"/>
</dbReference>
<organism evidence="4 5">
    <name type="scientific">Alteromonas gilva</name>
    <dbReference type="NCBI Taxonomy" id="2987522"/>
    <lineage>
        <taxon>Bacteria</taxon>
        <taxon>Pseudomonadati</taxon>
        <taxon>Pseudomonadota</taxon>
        <taxon>Gammaproteobacteria</taxon>
        <taxon>Alteromonadales</taxon>
        <taxon>Alteromonadaceae</taxon>
        <taxon>Alteromonas/Salinimonas group</taxon>
        <taxon>Alteromonas</taxon>
    </lineage>
</organism>
<comment type="caution">
    <text evidence="4">The sequence shown here is derived from an EMBL/GenBank/DDBJ whole genome shotgun (WGS) entry which is preliminary data.</text>
</comment>
<feature type="modified residue" description="Phosphohistidine" evidence="2">
    <location>
        <position position="59"/>
    </location>
</feature>
<proteinExistence type="predicted"/>
<dbReference type="Gene3D" id="1.20.120.160">
    <property type="entry name" value="HPT domain"/>
    <property type="match status" value="1"/>
</dbReference>
<dbReference type="Pfam" id="PF01627">
    <property type="entry name" value="Hpt"/>
    <property type="match status" value="1"/>
</dbReference>
<name>A0ABT5L3P3_9ALTE</name>
<dbReference type="RefSeq" id="WP_273641061.1">
    <property type="nucleotide sequence ID" value="NZ_JAQQXP010000001.1"/>
</dbReference>
<feature type="domain" description="HPt" evidence="3">
    <location>
        <begin position="20"/>
        <end position="115"/>
    </location>
</feature>
<dbReference type="EMBL" id="JAQQXP010000001">
    <property type="protein sequence ID" value="MDC8831644.1"/>
    <property type="molecule type" value="Genomic_DNA"/>
</dbReference>
<protein>
    <submittedName>
        <fullName evidence="4">Hpt domain-containing protein</fullName>
    </submittedName>
</protein>
<keyword evidence="5" id="KW-1185">Reference proteome</keyword>
<accession>A0ABT5L3P3</accession>
<dbReference type="SUPFAM" id="SSF47226">
    <property type="entry name" value="Histidine-containing phosphotransfer domain, HPT domain"/>
    <property type="match status" value="1"/>
</dbReference>
<evidence type="ECO:0000256" key="1">
    <source>
        <dbReference type="ARBA" id="ARBA00023012"/>
    </source>
</evidence>